<proteinExistence type="predicted"/>
<feature type="region of interest" description="Disordered" evidence="1">
    <location>
        <begin position="34"/>
        <end position="54"/>
    </location>
</feature>
<protein>
    <recommendedName>
        <fullName evidence="3">DUF7577 domain-containing protein</fullName>
    </recommendedName>
</protein>
<keyword evidence="2" id="KW-1133">Transmembrane helix</keyword>
<dbReference type="InterPro" id="IPR055999">
    <property type="entry name" value="DUF7577"/>
</dbReference>
<evidence type="ECO:0000256" key="1">
    <source>
        <dbReference type="SAM" id="MobiDB-lite"/>
    </source>
</evidence>
<dbReference type="EMBL" id="FOTC01000001">
    <property type="protein sequence ID" value="SFK61440.1"/>
    <property type="molecule type" value="Genomic_DNA"/>
</dbReference>
<evidence type="ECO:0000259" key="3">
    <source>
        <dbReference type="Pfam" id="PF24463"/>
    </source>
</evidence>
<dbReference type="Pfam" id="PF24463">
    <property type="entry name" value="DUF7577"/>
    <property type="match status" value="1"/>
</dbReference>
<evidence type="ECO:0000256" key="2">
    <source>
        <dbReference type="SAM" id="Phobius"/>
    </source>
</evidence>
<dbReference type="AlphaFoldDB" id="A0A1I4AZ55"/>
<accession>A0A1I4AZ55</accession>
<dbReference type="Proteomes" id="UP000199607">
    <property type="component" value="Unassembled WGS sequence"/>
</dbReference>
<keyword evidence="5" id="KW-1185">Reference proteome</keyword>
<organism evidence="4 5">
    <name type="scientific">Halogranum rubrum</name>
    <dbReference type="NCBI Taxonomy" id="553466"/>
    <lineage>
        <taxon>Archaea</taxon>
        <taxon>Methanobacteriati</taxon>
        <taxon>Methanobacteriota</taxon>
        <taxon>Stenosarchaea group</taxon>
        <taxon>Halobacteria</taxon>
        <taxon>Halobacteriales</taxon>
        <taxon>Haloferacaceae</taxon>
    </lineage>
</organism>
<sequence length="103" mass="11932">MDWLAWIFLYAVALVVFQVLVYRYLWTREEPFERTAPHARPNSDGEAIDDGRRHERLRTDAAAGLWVNTGPMSTSDRQCPHCGEENEPDRAFTFCWNCTGRLA</sequence>
<feature type="transmembrane region" description="Helical" evidence="2">
    <location>
        <begin position="6"/>
        <end position="25"/>
    </location>
</feature>
<evidence type="ECO:0000313" key="4">
    <source>
        <dbReference type="EMBL" id="SFK61440.1"/>
    </source>
</evidence>
<name>A0A1I4AZ55_9EURY</name>
<keyword evidence="2" id="KW-0812">Transmembrane</keyword>
<dbReference type="RefSeq" id="WP_089864550.1">
    <property type="nucleotide sequence ID" value="NZ_FOTC01000001.1"/>
</dbReference>
<gene>
    <name evidence="4" type="ORF">SAMN04487950_0185</name>
</gene>
<reference evidence="5" key="1">
    <citation type="submission" date="2016-10" db="EMBL/GenBank/DDBJ databases">
        <authorList>
            <person name="Varghese N."/>
            <person name="Submissions S."/>
        </authorList>
    </citation>
    <scope>NUCLEOTIDE SEQUENCE [LARGE SCALE GENOMIC DNA]</scope>
    <source>
        <strain evidence="5">CGMCC 1.7738</strain>
    </source>
</reference>
<feature type="domain" description="DUF7577" evidence="3">
    <location>
        <begin position="77"/>
        <end position="102"/>
    </location>
</feature>
<dbReference type="STRING" id="553466.SAMN04487950_0185"/>
<keyword evidence="2" id="KW-0472">Membrane</keyword>
<evidence type="ECO:0000313" key="5">
    <source>
        <dbReference type="Proteomes" id="UP000199607"/>
    </source>
</evidence>